<proteinExistence type="predicted"/>
<feature type="chain" id="PRO_5043381590" evidence="2">
    <location>
        <begin position="28"/>
        <end position="730"/>
    </location>
</feature>
<organism evidence="3 4">
    <name type="scientific">Phakopsora pachyrhizi</name>
    <name type="common">Asian soybean rust disease fungus</name>
    <dbReference type="NCBI Taxonomy" id="170000"/>
    <lineage>
        <taxon>Eukaryota</taxon>
        <taxon>Fungi</taxon>
        <taxon>Dikarya</taxon>
        <taxon>Basidiomycota</taxon>
        <taxon>Pucciniomycotina</taxon>
        <taxon>Pucciniomycetes</taxon>
        <taxon>Pucciniales</taxon>
        <taxon>Phakopsoraceae</taxon>
        <taxon>Phakopsora</taxon>
    </lineage>
</organism>
<evidence type="ECO:0000313" key="4">
    <source>
        <dbReference type="Proteomes" id="UP001153365"/>
    </source>
</evidence>
<evidence type="ECO:0000256" key="1">
    <source>
        <dbReference type="SAM" id="MobiDB-lite"/>
    </source>
</evidence>
<reference evidence="3" key="1">
    <citation type="submission" date="2022-06" db="EMBL/GenBank/DDBJ databases">
        <authorList>
            <consortium name="SYNGENTA / RWTH Aachen University"/>
        </authorList>
    </citation>
    <scope>NUCLEOTIDE SEQUENCE</scope>
</reference>
<feature type="signal peptide" evidence="2">
    <location>
        <begin position="1"/>
        <end position="27"/>
    </location>
</feature>
<accession>A0AAV0AMC4</accession>
<dbReference type="Proteomes" id="UP001153365">
    <property type="component" value="Unassembled WGS sequence"/>
</dbReference>
<evidence type="ECO:0000256" key="2">
    <source>
        <dbReference type="SAM" id="SignalP"/>
    </source>
</evidence>
<comment type="caution">
    <text evidence="3">The sequence shown here is derived from an EMBL/GenBank/DDBJ whole genome shotgun (WGS) entry which is preliminary data.</text>
</comment>
<sequence>MTIGTKNLVFSWVNLLLIIFLLRSSDATEGTEAFQWSRILEESSKLDDKAPLTSIWSLFGDDSIKHHELELSNQIREDPPMVKNNNQNPPRVHPADPQSSSLYQPSMEEMFSSGSNGVGENFRFGGKKFPFTWPGDNSHFNLNKAFNHINGGAPPGQILPSLPVISADFCRYPELSCNEFFSSFQGNHDHQLYHINHLIQHRNENNYSLDPNNYYKDYNGYIKQYLSSDLDWNQEHYMNQDFNTYNNQLINYVENQYLNYGSQSIFGQASNFLNPSQKNDQYTNIEEFKGLDLIENVDLDQYSKKFYMKKKRPQMENELTKTFSNKFQQMKKTKKNHMSESKNSLVGSKSDDDTINLGNGLRKDNEVSSKETLPNLEVINKKFVLLEQENQEQESNKLNIPKRFFPFFNELKIHLVNHFQSTEVKNENEFINKALLYMKSEMKMEVVNYALEYFLSISTLPYMANKRSFLEEVSKKRTSIFQKKRNNGFRFLGVGALYLRSMKPENLVIKKKDKWSFNSVLLEIQAKLGIDLLINSELGYLPEKETKNLKAAYEKQNEISKVKLNENKLDKIVEEVVLSLMVNIYQISILKQTATYFDAEIGIEEDFEKNWNSLASAWYNFESLEPESPGSIFEDRKKNDKANISDLNRFLKRKKCIYSISGGRARSYQISMINFEIWFKNNYRKLEWFTQLSKINVSNLQSYMIDFSLADWWENYQYLSYNKIDCISSM</sequence>
<dbReference type="EMBL" id="CALTRL010000450">
    <property type="protein sequence ID" value="CAH7668218.1"/>
    <property type="molecule type" value="Genomic_DNA"/>
</dbReference>
<gene>
    <name evidence="3" type="ORF">PPACK8108_LOCUS2691</name>
</gene>
<evidence type="ECO:0000313" key="3">
    <source>
        <dbReference type="EMBL" id="CAH7668218.1"/>
    </source>
</evidence>
<name>A0AAV0AMC4_PHAPC</name>
<dbReference type="AlphaFoldDB" id="A0AAV0AMC4"/>
<feature type="region of interest" description="Disordered" evidence="1">
    <location>
        <begin position="333"/>
        <end position="365"/>
    </location>
</feature>
<protein>
    <submittedName>
        <fullName evidence="3">Expressed protein</fullName>
    </submittedName>
</protein>
<feature type="region of interest" description="Disordered" evidence="1">
    <location>
        <begin position="74"/>
        <end position="100"/>
    </location>
</feature>
<keyword evidence="4" id="KW-1185">Reference proteome</keyword>
<keyword evidence="2" id="KW-0732">Signal</keyword>